<dbReference type="Gene3D" id="2.60.450.10">
    <property type="entry name" value="Lipopolysaccharide (LPS) transport protein A like domain"/>
    <property type="match status" value="1"/>
</dbReference>
<dbReference type="InterPro" id="IPR010664">
    <property type="entry name" value="LipoPS_assembly_LptC-rel"/>
</dbReference>
<evidence type="ECO:0000313" key="1">
    <source>
        <dbReference type="EMBL" id="RUT78154.1"/>
    </source>
</evidence>
<name>A0A434AUP6_9BACT</name>
<dbReference type="AlphaFoldDB" id="A0A434AUP6"/>
<keyword evidence="2" id="KW-1185">Reference proteome</keyword>
<dbReference type="GO" id="GO:0005886">
    <property type="term" value="C:plasma membrane"/>
    <property type="evidence" value="ECO:0007669"/>
    <property type="project" value="InterPro"/>
</dbReference>
<dbReference type="GO" id="GO:0015221">
    <property type="term" value="F:lipopolysaccharide transmembrane transporter activity"/>
    <property type="evidence" value="ECO:0007669"/>
    <property type="project" value="InterPro"/>
</dbReference>
<dbReference type="Pfam" id="PF06835">
    <property type="entry name" value="LptC"/>
    <property type="match status" value="1"/>
</dbReference>
<comment type="caution">
    <text evidence="1">The sequence shown here is derived from an EMBL/GenBank/DDBJ whole genome shotgun (WGS) entry which is preliminary data.</text>
</comment>
<dbReference type="EMBL" id="RJJX01000011">
    <property type="protein sequence ID" value="RUT78154.1"/>
    <property type="molecule type" value="Genomic_DNA"/>
</dbReference>
<dbReference type="Proteomes" id="UP000282985">
    <property type="component" value="Unassembled WGS sequence"/>
</dbReference>
<proteinExistence type="predicted"/>
<accession>A0A434AUP6</accession>
<dbReference type="NCBIfam" id="TIGR04409">
    <property type="entry name" value="LptC_YrbK"/>
    <property type="match status" value="1"/>
</dbReference>
<dbReference type="InterPro" id="IPR026265">
    <property type="entry name" value="LptC"/>
</dbReference>
<organism evidence="1 2">
    <name type="scientific">Ancylomarina longa</name>
    <dbReference type="NCBI Taxonomy" id="2487017"/>
    <lineage>
        <taxon>Bacteria</taxon>
        <taxon>Pseudomonadati</taxon>
        <taxon>Bacteroidota</taxon>
        <taxon>Bacteroidia</taxon>
        <taxon>Marinilabiliales</taxon>
        <taxon>Marinifilaceae</taxon>
        <taxon>Ancylomarina</taxon>
    </lineage>
</organism>
<gene>
    <name evidence="1" type="primary">lptC</name>
    <name evidence="1" type="ORF">DLK05_09925</name>
</gene>
<reference evidence="1 2" key="1">
    <citation type="submission" date="2018-11" db="EMBL/GenBank/DDBJ databases">
        <title>Parancylomarina longa gen. nov., sp. nov., isolated from sediments of southern Okinawa.</title>
        <authorList>
            <person name="Fu T."/>
        </authorList>
    </citation>
    <scope>NUCLEOTIDE SEQUENCE [LARGE SCALE GENOMIC DNA]</scope>
    <source>
        <strain evidence="1 2">T3-2 S1-C</strain>
    </source>
</reference>
<protein>
    <submittedName>
        <fullName evidence="1">LPS export ABC transporter periplasmic protein LptC</fullName>
    </submittedName>
</protein>
<evidence type="ECO:0000313" key="2">
    <source>
        <dbReference type="Proteomes" id="UP000282985"/>
    </source>
</evidence>
<sequence>MLLSCENSIKEVQNLTSKNEVPTQSGNDIEYIITDSTRITYRAFAPEFFEIRNPDQSYNEFQKGGKIISYKKDGTQAWQIKANFAKNYTNDNLWELRYDVEAISDDGKTINTELLYWDQAKHLIYSDQYVRITTIDNQVLEGTGFTSDEKMDKITLKKVSGEVYLDDKTQK</sequence>